<proteinExistence type="predicted"/>
<name>A0ACC5R1Q7_9HYPH</name>
<dbReference type="Proteomes" id="UP000616151">
    <property type="component" value="Unassembled WGS sequence"/>
</dbReference>
<comment type="caution">
    <text evidence="1">The sequence shown here is derived from an EMBL/GenBank/DDBJ whole genome shotgun (WGS) entry which is preliminary data.</text>
</comment>
<evidence type="ECO:0000313" key="2">
    <source>
        <dbReference type="Proteomes" id="UP000616151"/>
    </source>
</evidence>
<gene>
    <name evidence="1" type="ORF">JHL16_08130</name>
</gene>
<protein>
    <submittedName>
        <fullName evidence="1">DUF2842 domain-containing protein</fullName>
    </submittedName>
</protein>
<accession>A0ACC5R1Q7</accession>
<sequence length="67" mass="7376">MTLRQRKFIGMVAIVTFLIVYCLIAMAIGGMVAVGLPLPLEIGFFVLAGIGWLPVVMIIIRWMSRPA</sequence>
<organism evidence="1 2">
    <name type="scientific">Taklimakanibacter albus</name>
    <dbReference type="NCBI Taxonomy" id="2800327"/>
    <lineage>
        <taxon>Bacteria</taxon>
        <taxon>Pseudomonadati</taxon>
        <taxon>Pseudomonadota</taxon>
        <taxon>Alphaproteobacteria</taxon>
        <taxon>Hyphomicrobiales</taxon>
        <taxon>Aestuariivirgaceae</taxon>
        <taxon>Taklimakanibacter</taxon>
    </lineage>
</organism>
<keyword evidence="2" id="KW-1185">Reference proteome</keyword>
<reference evidence="1" key="1">
    <citation type="submission" date="2021-01" db="EMBL/GenBank/DDBJ databases">
        <authorList>
            <person name="Sun Q."/>
        </authorList>
    </citation>
    <scope>NUCLEOTIDE SEQUENCE</scope>
    <source>
        <strain evidence="1">YIM B02566</strain>
    </source>
</reference>
<dbReference type="EMBL" id="JAENHL010000006">
    <property type="protein sequence ID" value="MBK1866318.1"/>
    <property type="molecule type" value="Genomic_DNA"/>
</dbReference>
<evidence type="ECO:0000313" key="1">
    <source>
        <dbReference type="EMBL" id="MBK1866318.1"/>
    </source>
</evidence>